<protein>
    <submittedName>
        <fullName evidence="2">GLPGLI family protein</fullName>
    </submittedName>
</protein>
<proteinExistence type="predicted"/>
<organism evidence="2 3">
    <name type="scientific">Chryseobacterium indoltheticum</name>
    <dbReference type="NCBI Taxonomy" id="254"/>
    <lineage>
        <taxon>Bacteria</taxon>
        <taxon>Pseudomonadati</taxon>
        <taxon>Bacteroidota</taxon>
        <taxon>Flavobacteriia</taxon>
        <taxon>Flavobacteriales</taxon>
        <taxon>Weeksellaceae</taxon>
        <taxon>Chryseobacterium group</taxon>
        <taxon>Chryseobacterium</taxon>
    </lineage>
</organism>
<dbReference type="InterPro" id="IPR005901">
    <property type="entry name" value="GLPGLI"/>
</dbReference>
<reference evidence="2 3" key="1">
    <citation type="submission" date="2018-11" db="EMBL/GenBank/DDBJ databases">
        <title>Proposal to divide the Flavobacteriaceae and reorganize its genera based on Amino Acid Identity values calculated from whole genome sequences.</title>
        <authorList>
            <person name="Nicholson A.C."/>
            <person name="Gulvik C.A."/>
            <person name="Whitney A.M."/>
            <person name="Humrighouse B.W."/>
            <person name="Bell M."/>
            <person name="Holmes B."/>
            <person name="Steigerwalt A."/>
            <person name="Villarma A."/>
            <person name="Sheth M."/>
            <person name="Batra D."/>
            <person name="Pryor J."/>
            <person name="Bernardet J.-F."/>
            <person name="Hugo C."/>
            <person name="Kampfer P."/>
            <person name="Newman J."/>
            <person name="Mcquiston J.R."/>
        </authorList>
    </citation>
    <scope>NUCLEOTIDE SEQUENCE [LARGE SCALE GENOMIC DNA]</scope>
    <source>
        <strain evidence="2 3">G0211</strain>
    </source>
</reference>
<dbReference type="EMBL" id="CP033928">
    <property type="protein sequence ID" value="AZA59832.1"/>
    <property type="molecule type" value="Genomic_DNA"/>
</dbReference>
<name>A0A3G6MVJ5_9FLAO</name>
<sequence>MKKIFVGMMAILSIATYAQNQRFSYEYKFVRDSAEKDKSETEIMLLNVFSKGSQFYSKDVFESDSILNAEFKKQSGGLDHHIDLSKFKSKGKVRYQVEKNYPDYSVNFFTNLGSIEYMIQESRNQNWKILPEKEKVGEFNTQKATCDYVGRIWTAWFTTDIPIQDGPHKFHGLPGLIVKLEDKTKSHIFELKGVRKFDDKEEWKSFKDKERYEPLIILNDKKYKKTYLDNRADPNKGLRNLLAEGGKFEMKDASGKIMDSNQIMKDREKKQKETNKRNNNVLELDLLK</sequence>
<gene>
    <name evidence="2" type="ORF">EG340_01685</name>
</gene>
<feature type="compositionally biased region" description="Basic and acidic residues" evidence="1">
    <location>
        <begin position="267"/>
        <end position="276"/>
    </location>
</feature>
<dbReference type="NCBIfam" id="TIGR01200">
    <property type="entry name" value="GLPGLI"/>
    <property type="match status" value="1"/>
</dbReference>
<dbReference type="AlphaFoldDB" id="A0A3G6MVJ5"/>
<accession>A0A3G6MVJ5</accession>
<feature type="region of interest" description="Disordered" evidence="1">
    <location>
        <begin position="267"/>
        <end position="288"/>
    </location>
</feature>
<dbReference type="RefSeq" id="WP_123884978.1">
    <property type="nucleotide sequence ID" value="NZ_CP033928.1"/>
</dbReference>
<evidence type="ECO:0000313" key="2">
    <source>
        <dbReference type="EMBL" id="AZA59832.1"/>
    </source>
</evidence>
<evidence type="ECO:0000256" key="1">
    <source>
        <dbReference type="SAM" id="MobiDB-lite"/>
    </source>
</evidence>
<dbReference type="Proteomes" id="UP000269076">
    <property type="component" value="Chromosome"/>
</dbReference>
<dbReference type="Pfam" id="PF09697">
    <property type="entry name" value="Porph_ging"/>
    <property type="match status" value="1"/>
</dbReference>
<evidence type="ECO:0000313" key="3">
    <source>
        <dbReference type="Proteomes" id="UP000269076"/>
    </source>
</evidence>